<name>I6YY45_MELRP</name>
<gene>
    <name evidence="1" type="ordered locus">MROS_2227</name>
</gene>
<proteinExistence type="predicted"/>
<dbReference type="STRING" id="1191523.MROS_2227"/>
<evidence type="ECO:0000313" key="2">
    <source>
        <dbReference type="Proteomes" id="UP000009011"/>
    </source>
</evidence>
<dbReference type="RefSeq" id="WP_014856889.1">
    <property type="nucleotide sequence ID" value="NC_018178.1"/>
</dbReference>
<evidence type="ECO:0000313" key="1">
    <source>
        <dbReference type="EMBL" id="AFN75457.1"/>
    </source>
</evidence>
<dbReference type="AlphaFoldDB" id="I6YY45"/>
<dbReference type="KEGG" id="mro:MROS_2227"/>
<dbReference type="EMBL" id="CP003557">
    <property type="protein sequence ID" value="AFN75457.1"/>
    <property type="molecule type" value="Genomic_DNA"/>
</dbReference>
<evidence type="ECO:0008006" key="3">
    <source>
        <dbReference type="Google" id="ProtNLM"/>
    </source>
</evidence>
<dbReference type="Pfam" id="PF05402">
    <property type="entry name" value="PqqD"/>
    <property type="match status" value="1"/>
</dbReference>
<accession>I6YY45</accession>
<dbReference type="Gene3D" id="1.10.10.1150">
    <property type="entry name" value="Coenzyme PQQ synthesis protein D (PqqD)"/>
    <property type="match status" value="1"/>
</dbReference>
<dbReference type="OrthoDB" id="1034872at2"/>
<dbReference type="HOGENOM" id="CLU_150513_0_0_10"/>
<organism evidence="1 2">
    <name type="scientific">Melioribacter roseus (strain DSM 23840 / JCM 17771 / VKM B-2668 / P3M-2)</name>
    <dbReference type="NCBI Taxonomy" id="1191523"/>
    <lineage>
        <taxon>Bacteria</taxon>
        <taxon>Pseudomonadati</taxon>
        <taxon>Ignavibacteriota</taxon>
        <taxon>Ignavibacteria</taxon>
        <taxon>Ignavibacteriales</taxon>
        <taxon>Melioribacteraceae</taxon>
        <taxon>Melioribacter</taxon>
    </lineage>
</organism>
<keyword evidence="2" id="KW-1185">Reference proteome</keyword>
<dbReference type="InterPro" id="IPR008792">
    <property type="entry name" value="PQQD"/>
</dbReference>
<dbReference type="InterPro" id="IPR041881">
    <property type="entry name" value="PqqD_sf"/>
</dbReference>
<protein>
    <recommendedName>
        <fullName evidence="3">PqqD family protein</fullName>
    </recommendedName>
</protein>
<reference evidence="1 2" key="1">
    <citation type="journal article" date="2013" name="PLoS ONE">
        <title>Genomic analysis of Melioribacter roseus, facultatively anaerobic organotrophic bacterium representing a novel deep lineage within Bacteriodetes/Chlorobi group.</title>
        <authorList>
            <person name="Kadnikov V.V."/>
            <person name="Mardanov A.V."/>
            <person name="Podosokorskaya O.A."/>
            <person name="Gavrilov S.N."/>
            <person name="Kublanov I.V."/>
            <person name="Beletsky A.V."/>
            <person name="Bonch-Osmolovskaya E.A."/>
            <person name="Ravin N.V."/>
        </authorList>
    </citation>
    <scope>NUCLEOTIDE SEQUENCE [LARGE SCALE GENOMIC DNA]</scope>
    <source>
        <strain evidence="2">JCM 17771 / P3M-2</strain>
    </source>
</reference>
<dbReference type="Proteomes" id="UP000009011">
    <property type="component" value="Chromosome"/>
</dbReference>
<sequence length="124" mass="14823">MDFLRRRKILKDKNYLDLTPVRKVEYEQEGNLVTLLIPKFTSAFAVKFIVPRMKSRYIKLKLDELGSASWLEIDDNTNVRELCNRLRNKLGDKIEPVEERLTRFLTRLYMEKIISFKEIEGEKL</sequence>